<feature type="region of interest" description="Disordered" evidence="1">
    <location>
        <begin position="1"/>
        <end position="42"/>
    </location>
</feature>
<proteinExistence type="predicted"/>
<keyword evidence="3" id="KW-1185">Reference proteome</keyword>
<dbReference type="AlphaFoldDB" id="D7FKC1"/>
<protein>
    <submittedName>
        <fullName evidence="2">Uncharacterized protein</fullName>
    </submittedName>
</protein>
<feature type="region of interest" description="Disordered" evidence="1">
    <location>
        <begin position="314"/>
        <end position="337"/>
    </location>
</feature>
<sequence length="387" mass="41241">MEDETAGLVEEEEAEEDDNADGREEGDSEEEEGGVQQNKESWKYETVAKEAIPQVVLQRLGDRIYGGDAAPQGPQKGNYTTAMKKKGTGSEGGRIQRSPNKFQQLRARIFSGNAAANKRKFLREVVNVENGKHPKVAPADAGGAAGASGGGASSGQGRGKGKGKRRKMARVNDGGGDTSGESQAPGGDDAAGEDIGEGKKKSRRKAAPVAVEEDDQEDPPMDVGGDDWAPSESEDEEELRSRGGAVGEGGMSDGDLHDVADDSLLDVVEAKRKGRRRKSEKFDPKCFQLEARKERDARDKAFTATMLQGVGMILGGRGQKDEPGAADSAGGASGVDRGKMEAAEKSVFLLRNIWQDSILAAKEGYGSQAAVKNKHELYQKPLPDWRP</sequence>
<feature type="region of interest" description="Disordered" evidence="1">
    <location>
        <begin position="64"/>
        <end position="102"/>
    </location>
</feature>
<evidence type="ECO:0000256" key="1">
    <source>
        <dbReference type="SAM" id="MobiDB-lite"/>
    </source>
</evidence>
<reference evidence="2 3" key="1">
    <citation type="journal article" date="2010" name="Nature">
        <title>The Ectocarpus genome and the independent evolution of multicellularity in brown algae.</title>
        <authorList>
            <person name="Cock J.M."/>
            <person name="Sterck L."/>
            <person name="Rouze P."/>
            <person name="Scornet D."/>
            <person name="Allen A.E."/>
            <person name="Amoutzias G."/>
            <person name="Anthouard V."/>
            <person name="Artiguenave F."/>
            <person name="Aury J.M."/>
            <person name="Badger J.H."/>
            <person name="Beszteri B."/>
            <person name="Billiau K."/>
            <person name="Bonnet E."/>
            <person name="Bothwell J.H."/>
            <person name="Bowler C."/>
            <person name="Boyen C."/>
            <person name="Brownlee C."/>
            <person name="Carrano C.J."/>
            <person name="Charrier B."/>
            <person name="Cho G.Y."/>
            <person name="Coelho S.M."/>
            <person name="Collen J."/>
            <person name="Corre E."/>
            <person name="Da Silva C."/>
            <person name="Delage L."/>
            <person name="Delaroque N."/>
            <person name="Dittami S.M."/>
            <person name="Doulbeau S."/>
            <person name="Elias M."/>
            <person name="Farnham G."/>
            <person name="Gachon C.M."/>
            <person name="Gschloessl B."/>
            <person name="Heesch S."/>
            <person name="Jabbari K."/>
            <person name="Jubin C."/>
            <person name="Kawai H."/>
            <person name="Kimura K."/>
            <person name="Kloareg B."/>
            <person name="Kupper F.C."/>
            <person name="Lang D."/>
            <person name="Le Bail A."/>
            <person name="Leblanc C."/>
            <person name="Lerouge P."/>
            <person name="Lohr M."/>
            <person name="Lopez P.J."/>
            <person name="Martens C."/>
            <person name="Maumus F."/>
            <person name="Michel G."/>
            <person name="Miranda-Saavedra D."/>
            <person name="Morales J."/>
            <person name="Moreau H."/>
            <person name="Motomura T."/>
            <person name="Nagasato C."/>
            <person name="Napoli C.A."/>
            <person name="Nelson D.R."/>
            <person name="Nyvall-Collen P."/>
            <person name="Peters A.F."/>
            <person name="Pommier C."/>
            <person name="Potin P."/>
            <person name="Poulain J."/>
            <person name="Quesneville H."/>
            <person name="Read B."/>
            <person name="Rensing S.A."/>
            <person name="Ritter A."/>
            <person name="Rousvoal S."/>
            <person name="Samanta M."/>
            <person name="Samson G."/>
            <person name="Schroeder D.C."/>
            <person name="Segurens B."/>
            <person name="Strittmatter M."/>
            <person name="Tonon T."/>
            <person name="Tregear J.W."/>
            <person name="Valentin K."/>
            <person name="von Dassow P."/>
            <person name="Yamagishi T."/>
            <person name="Van de Peer Y."/>
            <person name="Wincker P."/>
        </authorList>
    </citation>
    <scope>NUCLEOTIDE SEQUENCE [LARGE SCALE GENOMIC DNA]</scope>
    <source>
        <strain evidence="3">Ec32 / CCAP1310/4</strain>
    </source>
</reference>
<feature type="compositionally biased region" description="Gly residues" evidence="1">
    <location>
        <begin position="143"/>
        <end position="158"/>
    </location>
</feature>
<gene>
    <name evidence="2" type="ORF">Esi_0143_0021</name>
</gene>
<feature type="compositionally biased region" description="Acidic residues" evidence="1">
    <location>
        <begin position="1"/>
        <end position="19"/>
    </location>
</feature>
<dbReference type="OrthoDB" id="10466052at2759"/>
<evidence type="ECO:0000313" key="3">
    <source>
        <dbReference type="Proteomes" id="UP000002630"/>
    </source>
</evidence>
<dbReference type="Proteomes" id="UP000002630">
    <property type="component" value="Linkage Group LG03"/>
</dbReference>
<feature type="compositionally biased region" description="Acidic residues" evidence="1">
    <location>
        <begin position="211"/>
        <end position="220"/>
    </location>
</feature>
<feature type="compositionally biased region" description="Basic residues" evidence="1">
    <location>
        <begin position="159"/>
        <end position="169"/>
    </location>
</feature>
<dbReference type="InParanoid" id="D7FKC1"/>
<name>D7FKC1_ECTSI</name>
<organism evidence="2 3">
    <name type="scientific">Ectocarpus siliculosus</name>
    <name type="common">Brown alga</name>
    <name type="synonym">Conferva siliculosa</name>
    <dbReference type="NCBI Taxonomy" id="2880"/>
    <lineage>
        <taxon>Eukaryota</taxon>
        <taxon>Sar</taxon>
        <taxon>Stramenopiles</taxon>
        <taxon>Ochrophyta</taxon>
        <taxon>PX clade</taxon>
        <taxon>Phaeophyceae</taxon>
        <taxon>Ectocarpales</taxon>
        <taxon>Ectocarpaceae</taxon>
        <taxon>Ectocarpus</taxon>
    </lineage>
</organism>
<dbReference type="EMBL" id="FN648021">
    <property type="protein sequence ID" value="CBJ29324.1"/>
    <property type="molecule type" value="Genomic_DNA"/>
</dbReference>
<accession>D7FKC1</accession>
<evidence type="ECO:0000313" key="2">
    <source>
        <dbReference type="EMBL" id="CBJ29324.1"/>
    </source>
</evidence>
<feature type="region of interest" description="Disordered" evidence="1">
    <location>
        <begin position="130"/>
        <end position="263"/>
    </location>
</feature>
<dbReference type="EMBL" id="FN649728">
    <property type="protein sequence ID" value="CBJ29324.1"/>
    <property type="molecule type" value="Genomic_DNA"/>
</dbReference>